<protein>
    <recommendedName>
        <fullName evidence="1">Pyridoxamine 5'-phosphate oxidase N-terminal domain-containing protein</fullName>
    </recommendedName>
</protein>
<name>A0A381QI57_9ZZZZ</name>
<dbReference type="InterPro" id="IPR024029">
    <property type="entry name" value="Pyridox_Oxase_FMN-dep"/>
</dbReference>
<organism evidence="2">
    <name type="scientific">marine metagenome</name>
    <dbReference type="NCBI Taxonomy" id="408172"/>
    <lineage>
        <taxon>unclassified sequences</taxon>
        <taxon>metagenomes</taxon>
        <taxon>ecological metagenomes</taxon>
    </lineage>
</organism>
<dbReference type="PANTHER" id="PTHR42815:SF2">
    <property type="entry name" value="FAD-BINDING, PUTATIVE (AFU_ORTHOLOGUE AFUA_6G07600)-RELATED"/>
    <property type="match status" value="1"/>
</dbReference>
<evidence type="ECO:0000259" key="1">
    <source>
        <dbReference type="Pfam" id="PF01243"/>
    </source>
</evidence>
<accession>A0A381QI57</accession>
<dbReference type="Pfam" id="PF01243">
    <property type="entry name" value="PNPOx_N"/>
    <property type="match status" value="1"/>
</dbReference>
<dbReference type="SUPFAM" id="SSF50475">
    <property type="entry name" value="FMN-binding split barrel"/>
    <property type="match status" value="1"/>
</dbReference>
<dbReference type="PANTHER" id="PTHR42815">
    <property type="entry name" value="FAD-BINDING, PUTATIVE (AFU_ORTHOLOGUE AFUA_6G07600)-RELATED"/>
    <property type="match status" value="1"/>
</dbReference>
<dbReference type="AlphaFoldDB" id="A0A381QI57"/>
<dbReference type="Gene3D" id="2.30.110.10">
    <property type="entry name" value="Electron Transport, Fmn-binding Protein, Chain A"/>
    <property type="match status" value="1"/>
</dbReference>
<dbReference type="InterPro" id="IPR012349">
    <property type="entry name" value="Split_barrel_FMN-bd"/>
</dbReference>
<sequence>MAVATVGDEGLDCSPRGEQDSVVRVVNETTIQFADRRGNNRLDTLRNIIRDNRIGLLFLVPGVSETMRINGRARISIDPELLAAFAVQDKTPKTVVEVTIEQAYFQCSKALVRSGLWDPENQTGRAEVPTAGQMLEATAGDDFDSDRYDAALQKQRLDELW</sequence>
<dbReference type="NCBIfam" id="TIGR04025">
    <property type="entry name" value="PPOX_FMN_DR2398"/>
    <property type="match status" value="1"/>
</dbReference>
<proteinExistence type="predicted"/>
<dbReference type="EMBL" id="UINC01001372">
    <property type="protein sequence ID" value="SUZ79022.1"/>
    <property type="molecule type" value="Genomic_DNA"/>
</dbReference>
<dbReference type="InterPro" id="IPR011576">
    <property type="entry name" value="Pyridox_Oxase_N"/>
</dbReference>
<reference evidence="2" key="1">
    <citation type="submission" date="2018-05" db="EMBL/GenBank/DDBJ databases">
        <authorList>
            <person name="Lanie J.A."/>
            <person name="Ng W.-L."/>
            <person name="Kazmierczak K.M."/>
            <person name="Andrzejewski T.M."/>
            <person name="Davidsen T.M."/>
            <person name="Wayne K.J."/>
            <person name="Tettelin H."/>
            <person name="Glass J.I."/>
            <person name="Rusch D."/>
            <person name="Podicherti R."/>
            <person name="Tsui H.-C.T."/>
            <person name="Winkler M.E."/>
        </authorList>
    </citation>
    <scope>NUCLEOTIDE SEQUENCE</scope>
</reference>
<gene>
    <name evidence="2" type="ORF">METZ01_LOCUS31876</name>
</gene>
<feature type="domain" description="Pyridoxamine 5'-phosphate oxidase N-terminal" evidence="1">
    <location>
        <begin position="1"/>
        <end position="107"/>
    </location>
</feature>
<evidence type="ECO:0000313" key="2">
    <source>
        <dbReference type="EMBL" id="SUZ79022.1"/>
    </source>
</evidence>